<dbReference type="OrthoDB" id="2990728at2"/>
<dbReference type="PANTHER" id="PTHR41335:SF1">
    <property type="entry name" value="MEMBRANE PROTEIN"/>
    <property type="match status" value="1"/>
</dbReference>
<evidence type="ECO:0000256" key="3">
    <source>
        <dbReference type="ARBA" id="ARBA00022989"/>
    </source>
</evidence>
<proteinExistence type="predicted"/>
<evidence type="ECO:0000313" key="8">
    <source>
        <dbReference type="Proteomes" id="UP000198734"/>
    </source>
</evidence>
<feature type="transmembrane region" description="Helical" evidence="5">
    <location>
        <begin position="7"/>
        <end position="25"/>
    </location>
</feature>
<keyword evidence="1" id="KW-1003">Cell membrane</keyword>
<evidence type="ECO:0000256" key="1">
    <source>
        <dbReference type="ARBA" id="ARBA00022475"/>
    </source>
</evidence>
<gene>
    <name evidence="7" type="ORF">SAMN05421670_2305</name>
</gene>
<keyword evidence="4 5" id="KW-0472">Membrane</keyword>
<dbReference type="Proteomes" id="UP000198734">
    <property type="component" value="Unassembled WGS sequence"/>
</dbReference>
<keyword evidence="8" id="KW-1185">Reference proteome</keyword>
<feature type="transmembrane region" description="Helical" evidence="5">
    <location>
        <begin position="37"/>
        <end position="62"/>
    </location>
</feature>
<dbReference type="EMBL" id="FOXU01000003">
    <property type="protein sequence ID" value="SFQ48620.1"/>
    <property type="molecule type" value="Genomic_DNA"/>
</dbReference>
<evidence type="ECO:0000256" key="5">
    <source>
        <dbReference type="SAM" id="Phobius"/>
    </source>
</evidence>
<dbReference type="STRING" id="126156.SAMN05421670_2305"/>
<dbReference type="AlphaFoldDB" id="A0A1I5YWW4"/>
<feature type="domain" description="Lipopolysaccharide assembly protein A" evidence="6">
    <location>
        <begin position="24"/>
        <end position="82"/>
    </location>
</feature>
<evidence type="ECO:0000256" key="2">
    <source>
        <dbReference type="ARBA" id="ARBA00022692"/>
    </source>
</evidence>
<evidence type="ECO:0000259" key="6">
    <source>
        <dbReference type="Pfam" id="PF06305"/>
    </source>
</evidence>
<sequence length="116" mass="13005">MKFQWSLLFGLIFAIIIALFAIYNVDTVPVNYVFGTAQWPLILVILGSALLGALLSGSVAIYRSFILSRQVKHLEKDIEKKDATIGVLQNEVVAYKEKPVEFFEEPVTVKDENSTI</sequence>
<keyword evidence="2 5" id="KW-0812">Transmembrane</keyword>
<evidence type="ECO:0000256" key="4">
    <source>
        <dbReference type="ARBA" id="ARBA00023136"/>
    </source>
</evidence>
<protein>
    <submittedName>
        <fullName evidence="7">Uncharacterized integral membrane protein</fullName>
    </submittedName>
</protein>
<dbReference type="GO" id="GO:0005886">
    <property type="term" value="C:plasma membrane"/>
    <property type="evidence" value="ECO:0007669"/>
    <property type="project" value="InterPro"/>
</dbReference>
<dbReference type="RefSeq" id="WP_093537032.1">
    <property type="nucleotide sequence ID" value="NZ_FOXU01000003.1"/>
</dbReference>
<dbReference type="PANTHER" id="PTHR41335">
    <property type="entry name" value="MEMBRANE PROTEIN-RELATED"/>
    <property type="match status" value="1"/>
</dbReference>
<keyword evidence="3 5" id="KW-1133">Transmembrane helix</keyword>
<dbReference type="InterPro" id="IPR010445">
    <property type="entry name" value="LapA_dom"/>
</dbReference>
<evidence type="ECO:0000313" key="7">
    <source>
        <dbReference type="EMBL" id="SFQ48620.1"/>
    </source>
</evidence>
<accession>A0A1I5YWW4</accession>
<name>A0A1I5YWW4_9BACI</name>
<reference evidence="8" key="1">
    <citation type="submission" date="2016-10" db="EMBL/GenBank/DDBJ databases">
        <authorList>
            <person name="Varghese N."/>
            <person name="Submissions S."/>
        </authorList>
    </citation>
    <scope>NUCLEOTIDE SEQUENCE [LARGE SCALE GENOMIC DNA]</scope>
    <source>
        <strain evidence="8">DSM 11706</strain>
    </source>
</reference>
<organism evidence="7 8">
    <name type="scientific">Psychrobacillus psychrotolerans</name>
    <dbReference type="NCBI Taxonomy" id="126156"/>
    <lineage>
        <taxon>Bacteria</taxon>
        <taxon>Bacillati</taxon>
        <taxon>Bacillota</taxon>
        <taxon>Bacilli</taxon>
        <taxon>Bacillales</taxon>
        <taxon>Bacillaceae</taxon>
        <taxon>Psychrobacillus</taxon>
    </lineage>
</organism>
<dbReference type="Pfam" id="PF06305">
    <property type="entry name" value="LapA_dom"/>
    <property type="match status" value="1"/>
</dbReference>